<comment type="similarity">
    <text evidence="2">Belongs to the SLC29A/ENT transporter (TC 2.A.57) family.</text>
</comment>
<name>A0AAV4JK27_9GAST</name>
<evidence type="ECO:0000313" key="8">
    <source>
        <dbReference type="EMBL" id="GFS23059.1"/>
    </source>
</evidence>
<organism evidence="8 9">
    <name type="scientific">Elysia marginata</name>
    <dbReference type="NCBI Taxonomy" id="1093978"/>
    <lineage>
        <taxon>Eukaryota</taxon>
        <taxon>Metazoa</taxon>
        <taxon>Spiralia</taxon>
        <taxon>Lophotrochozoa</taxon>
        <taxon>Mollusca</taxon>
        <taxon>Gastropoda</taxon>
        <taxon>Heterobranchia</taxon>
        <taxon>Euthyneura</taxon>
        <taxon>Panpulmonata</taxon>
        <taxon>Sacoglossa</taxon>
        <taxon>Placobranchoidea</taxon>
        <taxon>Plakobranchidae</taxon>
        <taxon>Elysia</taxon>
    </lineage>
</organism>
<feature type="transmembrane region" description="Helical" evidence="7">
    <location>
        <begin position="46"/>
        <end position="65"/>
    </location>
</feature>
<dbReference type="GO" id="GO:0005886">
    <property type="term" value="C:plasma membrane"/>
    <property type="evidence" value="ECO:0007669"/>
    <property type="project" value="TreeGrafter"/>
</dbReference>
<dbReference type="EMBL" id="BMAT01006959">
    <property type="protein sequence ID" value="GFS23059.1"/>
    <property type="molecule type" value="Genomic_DNA"/>
</dbReference>
<accession>A0AAV4JK27</accession>
<keyword evidence="4 7" id="KW-0812">Transmembrane</keyword>
<comment type="caution">
    <text evidence="8">The sequence shown here is derived from an EMBL/GenBank/DDBJ whole genome shotgun (WGS) entry which is preliminary data.</text>
</comment>
<dbReference type="Proteomes" id="UP000762676">
    <property type="component" value="Unassembled WGS sequence"/>
</dbReference>
<feature type="transmembrane region" description="Helical" evidence="7">
    <location>
        <begin position="12"/>
        <end position="34"/>
    </location>
</feature>
<evidence type="ECO:0000256" key="5">
    <source>
        <dbReference type="ARBA" id="ARBA00022989"/>
    </source>
</evidence>
<evidence type="ECO:0000256" key="6">
    <source>
        <dbReference type="ARBA" id="ARBA00023136"/>
    </source>
</evidence>
<sequence length="137" mass="14887">MPVKKHLTKRRLVCSAIFRFSLIPLALMCCMPRLQPILSGEVWPIFLIMLLGFSNGYYGCLPLVLAPSTVAPRFRELCGNTMMLAFAFAIACGTFTSYGLDLLLGPHLQVAACSEVDAMNSSSVISRHIGVPPIPTA</sequence>
<feature type="transmembrane region" description="Helical" evidence="7">
    <location>
        <begin position="77"/>
        <end position="100"/>
    </location>
</feature>
<dbReference type="PRINTS" id="PR01130">
    <property type="entry name" value="DERENTRNSPRT"/>
</dbReference>
<dbReference type="AlphaFoldDB" id="A0AAV4JK27"/>
<keyword evidence="6 7" id="KW-0472">Membrane</keyword>
<evidence type="ECO:0000256" key="3">
    <source>
        <dbReference type="ARBA" id="ARBA00022448"/>
    </source>
</evidence>
<gene>
    <name evidence="8" type="ORF">ElyMa_003379500</name>
</gene>
<keyword evidence="3" id="KW-0813">Transport</keyword>
<dbReference type="PANTHER" id="PTHR10332:SF10">
    <property type="entry name" value="EQUILIBRATIVE NUCLEOSIDE TRANSPORTER 4"/>
    <property type="match status" value="1"/>
</dbReference>
<evidence type="ECO:0000256" key="7">
    <source>
        <dbReference type="SAM" id="Phobius"/>
    </source>
</evidence>
<evidence type="ECO:0000313" key="9">
    <source>
        <dbReference type="Proteomes" id="UP000762676"/>
    </source>
</evidence>
<protein>
    <submittedName>
        <fullName evidence="8">Equilibrative nucleoside transporter 4-like</fullName>
    </submittedName>
</protein>
<reference evidence="8 9" key="1">
    <citation type="journal article" date="2021" name="Elife">
        <title>Chloroplast acquisition without the gene transfer in kleptoplastic sea slugs, Plakobranchus ocellatus.</title>
        <authorList>
            <person name="Maeda T."/>
            <person name="Takahashi S."/>
            <person name="Yoshida T."/>
            <person name="Shimamura S."/>
            <person name="Takaki Y."/>
            <person name="Nagai Y."/>
            <person name="Toyoda A."/>
            <person name="Suzuki Y."/>
            <person name="Arimoto A."/>
            <person name="Ishii H."/>
            <person name="Satoh N."/>
            <person name="Nishiyama T."/>
            <person name="Hasebe M."/>
            <person name="Maruyama T."/>
            <person name="Minagawa J."/>
            <person name="Obokata J."/>
            <person name="Shigenobu S."/>
        </authorList>
    </citation>
    <scope>NUCLEOTIDE SEQUENCE [LARGE SCALE GENOMIC DNA]</scope>
</reference>
<comment type="subcellular location">
    <subcellularLocation>
        <location evidence="1">Membrane</location>
        <topology evidence="1">Multi-pass membrane protein</topology>
    </subcellularLocation>
</comment>
<evidence type="ECO:0000256" key="1">
    <source>
        <dbReference type="ARBA" id="ARBA00004141"/>
    </source>
</evidence>
<keyword evidence="5 7" id="KW-1133">Transmembrane helix</keyword>
<dbReference type="InterPro" id="IPR002259">
    <property type="entry name" value="Eqnu_transpt"/>
</dbReference>
<dbReference type="Pfam" id="PF01733">
    <property type="entry name" value="Nucleoside_tran"/>
    <property type="match status" value="1"/>
</dbReference>
<dbReference type="GO" id="GO:0005337">
    <property type="term" value="F:nucleoside transmembrane transporter activity"/>
    <property type="evidence" value="ECO:0007669"/>
    <property type="project" value="InterPro"/>
</dbReference>
<evidence type="ECO:0000256" key="4">
    <source>
        <dbReference type="ARBA" id="ARBA00022692"/>
    </source>
</evidence>
<dbReference type="GO" id="GO:0008504">
    <property type="term" value="F:monoamine transmembrane transporter activity"/>
    <property type="evidence" value="ECO:0007669"/>
    <property type="project" value="TreeGrafter"/>
</dbReference>
<dbReference type="PANTHER" id="PTHR10332">
    <property type="entry name" value="EQUILIBRATIVE NUCLEOSIDE TRANSPORTER"/>
    <property type="match status" value="1"/>
</dbReference>
<keyword evidence="9" id="KW-1185">Reference proteome</keyword>
<evidence type="ECO:0000256" key="2">
    <source>
        <dbReference type="ARBA" id="ARBA00007965"/>
    </source>
</evidence>
<proteinExistence type="inferred from homology"/>